<dbReference type="EMBL" id="MFEH01000001">
    <property type="protein sequence ID" value="OGE74394.1"/>
    <property type="molecule type" value="Genomic_DNA"/>
</dbReference>
<dbReference type="SMART" id="SM00842">
    <property type="entry name" value="FtsA"/>
    <property type="match status" value="1"/>
</dbReference>
<comment type="caution">
    <text evidence="8">The sequence shown here is derived from an EMBL/GenBank/DDBJ whole genome shotgun (WGS) entry which is preliminary data.</text>
</comment>
<dbReference type="PIRSF" id="PIRSF003101">
    <property type="entry name" value="FtsA"/>
    <property type="match status" value="1"/>
</dbReference>
<evidence type="ECO:0000256" key="4">
    <source>
        <dbReference type="ARBA" id="ARBA00023306"/>
    </source>
</evidence>
<proteinExistence type="inferred from homology"/>
<dbReference type="GO" id="GO:0032153">
    <property type="term" value="C:cell division site"/>
    <property type="evidence" value="ECO:0007669"/>
    <property type="project" value="UniProtKB-UniRule"/>
</dbReference>
<dbReference type="InterPro" id="IPR020823">
    <property type="entry name" value="Cell_div_FtsA"/>
</dbReference>
<name>A0A1F5N9X2_9BACT</name>
<keyword evidence="3 5" id="KW-0472">Membrane</keyword>
<evidence type="ECO:0000256" key="6">
    <source>
        <dbReference type="PIRNR" id="PIRNR003101"/>
    </source>
</evidence>
<dbReference type="GO" id="GO:0009898">
    <property type="term" value="C:cytoplasmic side of plasma membrane"/>
    <property type="evidence" value="ECO:0007669"/>
    <property type="project" value="UniProtKB-UniRule"/>
</dbReference>
<gene>
    <name evidence="5" type="primary">ftsA</name>
    <name evidence="8" type="ORF">A2717_02535</name>
</gene>
<evidence type="ECO:0000256" key="5">
    <source>
        <dbReference type="HAMAP-Rule" id="MF_02033"/>
    </source>
</evidence>
<dbReference type="InterPro" id="IPR043129">
    <property type="entry name" value="ATPase_NBD"/>
</dbReference>
<evidence type="ECO:0000256" key="1">
    <source>
        <dbReference type="ARBA" id="ARBA00022475"/>
    </source>
</evidence>
<feature type="domain" description="SHS2" evidence="7">
    <location>
        <begin position="7"/>
        <end position="196"/>
    </location>
</feature>
<comment type="similarity">
    <text evidence="5 6">Belongs to the FtsA/MreB family.</text>
</comment>
<dbReference type="InterPro" id="IPR050696">
    <property type="entry name" value="FtsA/MreB"/>
</dbReference>
<dbReference type="Pfam" id="PF02491">
    <property type="entry name" value="SHS2_FTSA"/>
    <property type="match status" value="1"/>
</dbReference>
<dbReference type="NCBIfam" id="TIGR01174">
    <property type="entry name" value="ftsA"/>
    <property type="match status" value="1"/>
</dbReference>
<evidence type="ECO:0000313" key="8">
    <source>
        <dbReference type="EMBL" id="OGE74394.1"/>
    </source>
</evidence>
<dbReference type="GO" id="GO:0043093">
    <property type="term" value="P:FtsZ-dependent cytokinesis"/>
    <property type="evidence" value="ECO:0007669"/>
    <property type="project" value="UniProtKB-UniRule"/>
</dbReference>
<evidence type="ECO:0000256" key="3">
    <source>
        <dbReference type="ARBA" id="ARBA00023136"/>
    </source>
</evidence>
<accession>A0A1F5N9X2</accession>
<comment type="subunit">
    <text evidence="5">Self-interacts. Interacts with FtsZ.</text>
</comment>
<comment type="function">
    <text evidence="5 6">Cell division protein that is involved in the assembly of the Z ring. May serve as a membrane anchor for the Z ring.</text>
</comment>
<dbReference type="SUPFAM" id="SSF53067">
    <property type="entry name" value="Actin-like ATPase domain"/>
    <property type="match status" value="2"/>
</dbReference>
<protein>
    <recommendedName>
        <fullName evidence="5 6">Cell division protein FtsA</fullName>
    </recommendedName>
</protein>
<dbReference type="STRING" id="1817821.A2717_02535"/>
<evidence type="ECO:0000313" key="9">
    <source>
        <dbReference type="Proteomes" id="UP000177610"/>
    </source>
</evidence>
<dbReference type="PANTHER" id="PTHR32432">
    <property type="entry name" value="CELL DIVISION PROTEIN FTSA-RELATED"/>
    <property type="match status" value="1"/>
</dbReference>
<sequence length="415" mass="44299">MAREQIFVGLDIGSSAVRVVVGKQESELGAPSIIGVGEAASTGIRRGVIVDIDEAVSSISEALEKAERMTGLTIDHAVVSVGGAQISSQESHGVVAVARADGEITESDVIRVVDASQAISIPANREILHVIPKNFTVDGQTGIKDPVGMSGIRLEVDSQIIQASVPFIKNLTKCIMQAGLEIDDLVLAPLAAAQATLTKKQKELGVALIDLGGGTSGMVIFEEGDLVSTTILPVGAMHITNDLAIGLRTSVDTAEKIKLQYGHAEMREVKKDVDVDLSKIDKSEQGRVSSKHIAEIVEARMEEIFDLINKELKKINRDGQLPAGIVLTGGGAKLPGVVELAKKQLRLPVVVGIPSTVTTVIDRVNDPQFTTAVGLVLWANEFLLGQTRTVNKFAKKVLENDTVDKLRKWFKSFLP</sequence>
<dbReference type="AlphaFoldDB" id="A0A1F5N9X2"/>
<dbReference type="CDD" id="cd24048">
    <property type="entry name" value="ASKHA_NBD_FtsA"/>
    <property type="match status" value="1"/>
</dbReference>
<dbReference type="PANTHER" id="PTHR32432:SF4">
    <property type="entry name" value="CELL DIVISION PROTEIN FTSA"/>
    <property type="match status" value="1"/>
</dbReference>
<keyword evidence="2 5" id="KW-0132">Cell division</keyword>
<evidence type="ECO:0000256" key="2">
    <source>
        <dbReference type="ARBA" id="ARBA00022618"/>
    </source>
</evidence>
<reference evidence="8 9" key="1">
    <citation type="journal article" date="2016" name="Nat. Commun.">
        <title>Thousands of microbial genomes shed light on interconnected biogeochemical processes in an aquifer system.</title>
        <authorList>
            <person name="Anantharaman K."/>
            <person name="Brown C.T."/>
            <person name="Hug L.A."/>
            <person name="Sharon I."/>
            <person name="Castelle C.J."/>
            <person name="Probst A.J."/>
            <person name="Thomas B.C."/>
            <person name="Singh A."/>
            <person name="Wilkins M.J."/>
            <person name="Karaoz U."/>
            <person name="Brodie E.L."/>
            <person name="Williams K.H."/>
            <person name="Hubbard S.S."/>
            <person name="Banfield J.F."/>
        </authorList>
    </citation>
    <scope>NUCLEOTIDE SEQUENCE [LARGE SCALE GENOMIC DNA]</scope>
</reference>
<comment type="subcellular location">
    <subcellularLocation>
        <location evidence="5">Cell membrane</location>
        <topology evidence="5">Peripheral membrane protein</topology>
        <orientation evidence="5">Cytoplasmic side</orientation>
    </subcellularLocation>
    <text evidence="5">Localizes to the Z ring in an FtsZ-dependent manner. Targeted to the membrane through a conserved C-terminal amphipathic helix.</text>
</comment>
<evidence type="ECO:0000259" key="7">
    <source>
        <dbReference type="SMART" id="SM00842"/>
    </source>
</evidence>
<keyword evidence="1 5" id="KW-1003">Cell membrane</keyword>
<dbReference type="Proteomes" id="UP000177610">
    <property type="component" value="Unassembled WGS sequence"/>
</dbReference>
<keyword evidence="4 5" id="KW-0131">Cell cycle</keyword>
<organism evidence="8 9">
    <name type="scientific">Candidatus Doudnabacteria bacterium RIFCSPHIGHO2_01_FULL_41_86</name>
    <dbReference type="NCBI Taxonomy" id="1817821"/>
    <lineage>
        <taxon>Bacteria</taxon>
        <taxon>Candidatus Doudnaibacteriota</taxon>
    </lineage>
</organism>
<dbReference type="Gene3D" id="3.30.420.40">
    <property type="match status" value="2"/>
</dbReference>
<dbReference type="Pfam" id="PF14450">
    <property type="entry name" value="FtsA"/>
    <property type="match status" value="1"/>
</dbReference>
<dbReference type="InterPro" id="IPR003494">
    <property type="entry name" value="SHS2_FtsA"/>
</dbReference>
<dbReference type="HAMAP" id="MF_02033">
    <property type="entry name" value="FtsA"/>
    <property type="match status" value="1"/>
</dbReference>